<dbReference type="EMBL" id="FWFY01000003">
    <property type="protein sequence ID" value="SLN36761.1"/>
    <property type="molecule type" value="Genomic_DNA"/>
</dbReference>
<evidence type="ECO:0000313" key="4">
    <source>
        <dbReference type="Proteomes" id="UP000240624"/>
    </source>
</evidence>
<dbReference type="OrthoDB" id="7444642at2"/>
<evidence type="ECO:0000313" key="1">
    <source>
        <dbReference type="EMBL" id="PSK87928.1"/>
    </source>
</evidence>
<evidence type="ECO:0000313" key="2">
    <source>
        <dbReference type="EMBL" id="SLN36761.1"/>
    </source>
</evidence>
<proteinExistence type="predicted"/>
<keyword evidence="2" id="KW-0808">Transferase</keyword>
<reference evidence="1 4" key="2">
    <citation type="submission" date="2018-03" db="EMBL/GenBank/DDBJ databases">
        <title>Genomic Encyclopedia of Archaeal and Bacterial Type Strains, Phase II (KMG-II): from individual species to whole genera.</title>
        <authorList>
            <person name="Goeker M."/>
        </authorList>
    </citation>
    <scope>NUCLEOTIDE SEQUENCE [LARGE SCALE GENOMIC DNA]</scope>
    <source>
        <strain evidence="1 4">DSM 29956</strain>
    </source>
</reference>
<evidence type="ECO:0000313" key="3">
    <source>
        <dbReference type="Proteomes" id="UP000193495"/>
    </source>
</evidence>
<organism evidence="2 3">
    <name type="scientific">Limimaricola soesokkakensis</name>
    <dbReference type="NCBI Taxonomy" id="1343159"/>
    <lineage>
        <taxon>Bacteria</taxon>
        <taxon>Pseudomonadati</taxon>
        <taxon>Pseudomonadota</taxon>
        <taxon>Alphaproteobacteria</taxon>
        <taxon>Rhodobacterales</taxon>
        <taxon>Paracoccaceae</taxon>
        <taxon>Limimaricola</taxon>
    </lineage>
</organism>
<accession>A0A1X6Z0Y7</accession>
<dbReference type="SUPFAM" id="SSF52540">
    <property type="entry name" value="P-loop containing nucleoside triphosphate hydrolases"/>
    <property type="match status" value="1"/>
</dbReference>
<dbReference type="RefSeq" id="WP_085895838.1">
    <property type="nucleotide sequence ID" value="NZ_FWFY01000003.1"/>
</dbReference>
<dbReference type="EMBL" id="PYGB01000002">
    <property type="protein sequence ID" value="PSK87928.1"/>
    <property type="molecule type" value="Genomic_DNA"/>
</dbReference>
<dbReference type="AlphaFoldDB" id="A0A1X6Z0Y7"/>
<reference evidence="2 3" key="1">
    <citation type="submission" date="2017-03" db="EMBL/GenBank/DDBJ databases">
        <authorList>
            <person name="Afonso C.L."/>
            <person name="Miller P.J."/>
            <person name="Scott M.A."/>
            <person name="Spackman E."/>
            <person name="Goraichik I."/>
            <person name="Dimitrov K.M."/>
            <person name="Suarez D.L."/>
            <person name="Swayne D.E."/>
        </authorList>
    </citation>
    <scope>NUCLEOTIDE SEQUENCE [LARGE SCALE GENOMIC DNA]</scope>
    <source>
        <strain evidence="2 3">CECT 8367</strain>
    </source>
</reference>
<dbReference type="Gene3D" id="3.40.50.300">
    <property type="entry name" value="P-loop containing nucleotide triphosphate hydrolases"/>
    <property type="match status" value="1"/>
</dbReference>
<name>A0A1X6Z0Y7_9RHOB</name>
<dbReference type="InterPro" id="IPR027417">
    <property type="entry name" value="P-loop_NTPase"/>
</dbReference>
<dbReference type="Proteomes" id="UP000240624">
    <property type="component" value="Unassembled WGS sequence"/>
</dbReference>
<dbReference type="InterPro" id="IPR005331">
    <property type="entry name" value="Sulfotransferase"/>
</dbReference>
<dbReference type="GO" id="GO:0016020">
    <property type="term" value="C:membrane"/>
    <property type="evidence" value="ECO:0007669"/>
    <property type="project" value="InterPro"/>
</dbReference>
<keyword evidence="4" id="KW-1185">Reference proteome</keyword>
<dbReference type="GO" id="GO:0008146">
    <property type="term" value="F:sulfotransferase activity"/>
    <property type="evidence" value="ECO:0007669"/>
    <property type="project" value="InterPro"/>
</dbReference>
<dbReference type="Proteomes" id="UP000193495">
    <property type="component" value="Unassembled WGS sequence"/>
</dbReference>
<sequence length="221" mass="24921">MPIFQVKGLRILFVHIPKTGGSSVSRWLGDAGAEAFRIPTRTALPCPPQHFHAELLGALFPGSGWFDYAFAITRHPEARMISEYVWRRSGGRKLRQWGGLRRSAVAEVSPETRGRDFSRWLRQNLRAVEQNPYHLSNHLRPQVEFTALPGLEIFRFEDGMEPVFARLSEVTGINSPQDLPREKATGGLEVPLQAGDRARIEMRYAMDYDRFGYGRGGVGGN</sequence>
<protein>
    <submittedName>
        <fullName evidence="2">Sulfotransferase family protein</fullName>
    </submittedName>
</protein>
<dbReference type="Pfam" id="PF03567">
    <property type="entry name" value="Sulfotransfer_2"/>
    <property type="match status" value="1"/>
</dbReference>
<gene>
    <name evidence="1" type="ORF">CLV79_102420</name>
    <name evidence="2" type="ORF">LOS8367_01502</name>
</gene>